<reference evidence="12 13" key="1">
    <citation type="submission" date="2018-06" db="EMBL/GenBank/DDBJ databases">
        <title>Genomic Encyclopedia of Archaeal and Bacterial Type Strains, Phase II (KMG-II): from individual species to whole genera.</title>
        <authorList>
            <person name="Goeker M."/>
        </authorList>
    </citation>
    <scope>NUCLEOTIDE SEQUENCE [LARGE SCALE GENOMIC DNA]</scope>
    <source>
        <strain evidence="12 13">DSM 6779</strain>
    </source>
</reference>
<dbReference type="InterPro" id="IPR017853">
    <property type="entry name" value="GH"/>
</dbReference>
<sequence length="751" mass="82215">MTESTAAFIIDQQVVDAPIFKNIKQLNMRHYNKMLLGSMVALAMASCADDSKLEFDVEKPETVAIMEEINKYEPLKSYVNRAENPQFKLGVGASLADYNAKGLIYRLINHNFDEMTMGYEMKHASIVQADGSLKLNDVNDLIATAKEAGVTVFGHTLCWHSGQNAAYLNSLIAPEILSEPAGPTWDEVAGVNFESDAASNYSVNANAIASFTADGEGADGKGRALKVTNEAVRTNEWDAQFYFSFGLSMVEGEQYELTMDVKADEAVNINTQAQVSPGNYKHWDFFGAIPATTQWTEFKKVYTVTASTATSGAIALNLGKFATSVYFDNIVLKKYNEGGSVASGPISAGYAYWFENPTAGNFWSCQIKYPLTGIQGSKDYTLKFAAKATVAGKIRAELQTSGVWTSSSFGQFDVPTEWKEFELKVQNTEAGRDGLIFSFGDYAGKVFIDNVSLTADGSSTNLVADSDFENGIGSWAGWGGSSTRGLSAEGEGFGGMGIPIREKTPEEKREIIDTALKTFISGMVTNCKDYITAWDVVNEPMSDWPDPSQLKTGVGKTVADDEFFWQDYMGKDYAVQAIKYAREFGNEDDLLFINDYGLEGADQKKCKGLIDYIAYVESKGVKVDGIGTQMHVTLGVTSIEGIRDMLTNLAATGKLVKISELDMGIRPEGASENLKTSELTDDQHRAMGAFYKEIIDAYFELVPASQRYGITLWSAQDSPAKSSWRADEPIGLWNAKFERKHAYTGVADGLK</sequence>
<organism evidence="12 13">
    <name type="scientific">Breznakibacter xylanolyticus</name>
    <dbReference type="NCBI Taxonomy" id="990"/>
    <lineage>
        <taxon>Bacteria</taxon>
        <taxon>Pseudomonadati</taxon>
        <taxon>Bacteroidota</taxon>
        <taxon>Bacteroidia</taxon>
        <taxon>Marinilabiliales</taxon>
        <taxon>Marinilabiliaceae</taxon>
        <taxon>Breznakibacter</taxon>
    </lineage>
</organism>
<dbReference type="PANTHER" id="PTHR31490">
    <property type="entry name" value="GLYCOSYL HYDROLASE"/>
    <property type="match status" value="1"/>
</dbReference>
<gene>
    <name evidence="12" type="ORF">LX69_01566</name>
</gene>
<comment type="similarity">
    <text evidence="2">Belongs to the glycosyl hydrolase 10 (cellulase F) family.</text>
</comment>
<dbReference type="GO" id="GO:0031176">
    <property type="term" value="F:endo-1,4-beta-xylanase activity"/>
    <property type="evidence" value="ECO:0007669"/>
    <property type="project" value="UniProtKB-EC"/>
</dbReference>
<evidence type="ECO:0000256" key="5">
    <source>
        <dbReference type="ARBA" id="ARBA00022729"/>
    </source>
</evidence>
<dbReference type="SMART" id="SM00633">
    <property type="entry name" value="Glyco_10"/>
    <property type="match status" value="1"/>
</dbReference>
<dbReference type="InterPro" id="IPR008979">
    <property type="entry name" value="Galactose-bd-like_sf"/>
</dbReference>
<keyword evidence="9" id="KW-0326">Glycosidase</keyword>
<dbReference type="Proteomes" id="UP000249239">
    <property type="component" value="Unassembled WGS sequence"/>
</dbReference>
<dbReference type="InterPro" id="IPR044846">
    <property type="entry name" value="GH10"/>
</dbReference>
<evidence type="ECO:0000256" key="7">
    <source>
        <dbReference type="ARBA" id="ARBA00022801"/>
    </source>
</evidence>
<proteinExistence type="inferred from homology"/>
<dbReference type="InterPro" id="IPR003305">
    <property type="entry name" value="CenC_carb-bd"/>
</dbReference>
<dbReference type="InterPro" id="IPR001000">
    <property type="entry name" value="GH10_dom"/>
</dbReference>
<comment type="caution">
    <text evidence="12">The sequence shown here is derived from an EMBL/GenBank/DDBJ whole genome shotgun (WGS) entry which is preliminary data.</text>
</comment>
<evidence type="ECO:0000256" key="8">
    <source>
        <dbReference type="ARBA" id="ARBA00023277"/>
    </source>
</evidence>
<keyword evidence="8" id="KW-0119">Carbohydrate metabolism</keyword>
<dbReference type="Pfam" id="PF00331">
    <property type="entry name" value="Glyco_hydro_10"/>
    <property type="match status" value="2"/>
</dbReference>
<keyword evidence="4" id="KW-0858">Xylan degradation</keyword>
<feature type="domain" description="GH10" evidence="11">
    <location>
        <begin position="81"/>
        <end position="749"/>
    </location>
</feature>
<evidence type="ECO:0000313" key="12">
    <source>
        <dbReference type="EMBL" id="PZX17251.1"/>
    </source>
</evidence>
<comment type="catalytic activity">
    <reaction evidence="1">
        <text>Endohydrolysis of (1-&gt;4)-beta-D-xylosidic linkages in xylans.</text>
        <dbReference type="EC" id="3.2.1.8"/>
    </reaction>
</comment>
<keyword evidence="6" id="KW-0677">Repeat</keyword>
<name>A0A2W7NAG9_9BACT</name>
<evidence type="ECO:0000256" key="3">
    <source>
        <dbReference type="ARBA" id="ARBA00012590"/>
    </source>
</evidence>
<keyword evidence="10" id="KW-0624">Polysaccharide degradation</keyword>
<accession>A0A2W7NAG9</accession>
<evidence type="ECO:0000256" key="1">
    <source>
        <dbReference type="ARBA" id="ARBA00000681"/>
    </source>
</evidence>
<dbReference type="Pfam" id="PF02018">
    <property type="entry name" value="CBM_4_9"/>
    <property type="match status" value="1"/>
</dbReference>
<protein>
    <recommendedName>
        <fullName evidence="3">endo-1,4-beta-xylanase</fullName>
        <ecNumber evidence="3">3.2.1.8</ecNumber>
    </recommendedName>
</protein>
<dbReference type="PANTHER" id="PTHR31490:SF88">
    <property type="entry name" value="BETA-XYLANASE"/>
    <property type="match status" value="1"/>
</dbReference>
<keyword evidence="7" id="KW-0378">Hydrolase</keyword>
<evidence type="ECO:0000256" key="10">
    <source>
        <dbReference type="ARBA" id="ARBA00023326"/>
    </source>
</evidence>
<keyword evidence="5" id="KW-0732">Signal</keyword>
<evidence type="ECO:0000256" key="4">
    <source>
        <dbReference type="ARBA" id="ARBA00022651"/>
    </source>
</evidence>
<dbReference type="EMBL" id="QKZK01000010">
    <property type="protein sequence ID" value="PZX17251.1"/>
    <property type="molecule type" value="Genomic_DNA"/>
</dbReference>
<dbReference type="SUPFAM" id="SSF49785">
    <property type="entry name" value="Galactose-binding domain-like"/>
    <property type="match status" value="2"/>
</dbReference>
<evidence type="ECO:0000256" key="6">
    <source>
        <dbReference type="ARBA" id="ARBA00022737"/>
    </source>
</evidence>
<dbReference type="GO" id="GO:0045493">
    <property type="term" value="P:xylan catabolic process"/>
    <property type="evidence" value="ECO:0007669"/>
    <property type="project" value="UniProtKB-KW"/>
</dbReference>
<evidence type="ECO:0000256" key="2">
    <source>
        <dbReference type="ARBA" id="ARBA00007495"/>
    </source>
</evidence>
<evidence type="ECO:0000259" key="11">
    <source>
        <dbReference type="PROSITE" id="PS51760"/>
    </source>
</evidence>
<evidence type="ECO:0000256" key="9">
    <source>
        <dbReference type="ARBA" id="ARBA00023295"/>
    </source>
</evidence>
<keyword evidence="13" id="KW-1185">Reference proteome</keyword>
<evidence type="ECO:0000313" key="13">
    <source>
        <dbReference type="Proteomes" id="UP000249239"/>
    </source>
</evidence>
<dbReference type="Gene3D" id="2.60.120.260">
    <property type="entry name" value="Galactose-binding domain-like"/>
    <property type="match status" value="2"/>
</dbReference>
<dbReference type="AlphaFoldDB" id="A0A2W7NAG9"/>
<dbReference type="PROSITE" id="PS51760">
    <property type="entry name" value="GH10_2"/>
    <property type="match status" value="1"/>
</dbReference>
<dbReference type="SUPFAM" id="SSF51445">
    <property type="entry name" value="(Trans)glycosidases"/>
    <property type="match status" value="1"/>
</dbReference>
<dbReference type="Gene3D" id="3.20.20.80">
    <property type="entry name" value="Glycosidases"/>
    <property type="match status" value="1"/>
</dbReference>
<dbReference type="EC" id="3.2.1.8" evidence="3"/>